<organism evidence="3 4">
    <name type="scientific">Actinoplanes palleronii</name>
    <dbReference type="NCBI Taxonomy" id="113570"/>
    <lineage>
        <taxon>Bacteria</taxon>
        <taxon>Bacillati</taxon>
        <taxon>Actinomycetota</taxon>
        <taxon>Actinomycetes</taxon>
        <taxon>Micromonosporales</taxon>
        <taxon>Micromonosporaceae</taxon>
        <taxon>Actinoplanes</taxon>
    </lineage>
</organism>
<dbReference type="InterPro" id="IPR006015">
    <property type="entry name" value="Universal_stress_UspA"/>
</dbReference>
<sequence length="150" mass="15502">MEVDPADVRTGDIVVGVDGSIPARSALSWAAAQARHTGARLHLIAVWEIPALHGWAPAIPYDEDLAAAAGKVLSASARDVLGEQPTDLEIAESIVPGHPAQVLIDASARAALLVVGCRGHGTLTGALVGSVSQQCVRHARCPVVVVRGTW</sequence>
<reference evidence="3 4" key="1">
    <citation type="submission" date="2021-01" db="EMBL/GenBank/DDBJ databases">
        <title>Whole genome shotgun sequence of Actinoplanes palleronii NBRC 14916.</title>
        <authorList>
            <person name="Komaki H."/>
            <person name="Tamura T."/>
        </authorList>
    </citation>
    <scope>NUCLEOTIDE SEQUENCE [LARGE SCALE GENOMIC DNA]</scope>
    <source>
        <strain evidence="3 4">NBRC 14916</strain>
    </source>
</reference>
<evidence type="ECO:0000256" key="1">
    <source>
        <dbReference type="ARBA" id="ARBA00008791"/>
    </source>
</evidence>
<evidence type="ECO:0000313" key="4">
    <source>
        <dbReference type="Proteomes" id="UP000624709"/>
    </source>
</evidence>
<dbReference type="SUPFAM" id="SSF52402">
    <property type="entry name" value="Adenine nucleotide alpha hydrolases-like"/>
    <property type="match status" value="1"/>
</dbReference>
<dbReference type="Gene3D" id="3.40.50.620">
    <property type="entry name" value="HUPs"/>
    <property type="match status" value="1"/>
</dbReference>
<feature type="domain" description="UspA" evidence="2">
    <location>
        <begin position="13"/>
        <end position="147"/>
    </location>
</feature>
<dbReference type="EMBL" id="BOMS01000057">
    <property type="protein sequence ID" value="GIE68200.1"/>
    <property type="molecule type" value="Genomic_DNA"/>
</dbReference>
<dbReference type="PRINTS" id="PR01438">
    <property type="entry name" value="UNVRSLSTRESS"/>
</dbReference>
<keyword evidence="4" id="KW-1185">Reference proteome</keyword>
<comment type="caution">
    <text evidence="3">The sequence shown here is derived from an EMBL/GenBank/DDBJ whole genome shotgun (WGS) entry which is preliminary data.</text>
</comment>
<gene>
    <name evidence="3" type="ORF">Apa02nite_043080</name>
</gene>
<dbReference type="Proteomes" id="UP000624709">
    <property type="component" value="Unassembled WGS sequence"/>
</dbReference>
<protein>
    <submittedName>
        <fullName evidence="3">Universal stress protein</fullName>
    </submittedName>
</protein>
<comment type="similarity">
    <text evidence="1">Belongs to the universal stress protein A family.</text>
</comment>
<evidence type="ECO:0000313" key="3">
    <source>
        <dbReference type="EMBL" id="GIE68200.1"/>
    </source>
</evidence>
<proteinExistence type="inferred from homology"/>
<dbReference type="InterPro" id="IPR014729">
    <property type="entry name" value="Rossmann-like_a/b/a_fold"/>
</dbReference>
<accession>A0ABQ4BD57</accession>
<name>A0ABQ4BD57_9ACTN</name>
<dbReference type="Pfam" id="PF00582">
    <property type="entry name" value="Usp"/>
    <property type="match status" value="1"/>
</dbReference>
<dbReference type="CDD" id="cd00293">
    <property type="entry name" value="USP-like"/>
    <property type="match status" value="1"/>
</dbReference>
<dbReference type="InterPro" id="IPR006016">
    <property type="entry name" value="UspA"/>
</dbReference>
<dbReference type="PANTHER" id="PTHR46553:SF3">
    <property type="entry name" value="ADENINE NUCLEOTIDE ALPHA HYDROLASES-LIKE SUPERFAMILY PROTEIN"/>
    <property type="match status" value="1"/>
</dbReference>
<evidence type="ECO:0000259" key="2">
    <source>
        <dbReference type="Pfam" id="PF00582"/>
    </source>
</evidence>
<dbReference type="PANTHER" id="PTHR46553">
    <property type="entry name" value="ADENINE NUCLEOTIDE ALPHA HYDROLASES-LIKE SUPERFAMILY PROTEIN"/>
    <property type="match status" value="1"/>
</dbReference>